<feature type="chain" id="PRO_5025714764" evidence="18">
    <location>
        <begin position="26"/>
        <end position="502"/>
    </location>
</feature>
<evidence type="ECO:0000256" key="19">
    <source>
        <dbReference type="SAM" id="MobiDB-lite"/>
    </source>
</evidence>
<dbReference type="Gene3D" id="2.70.170.10">
    <property type="entry name" value="Neurotransmitter-gated ion-channel ligand-binding domain"/>
    <property type="match status" value="1"/>
</dbReference>
<keyword evidence="5 18" id="KW-1133">Transmembrane helix</keyword>
<proteinExistence type="inferred from homology"/>
<dbReference type="CDD" id="cd19053">
    <property type="entry name" value="LGIC_TM_GABAAR_beta"/>
    <property type="match status" value="1"/>
</dbReference>
<evidence type="ECO:0000256" key="2">
    <source>
        <dbReference type="ARBA" id="ARBA00022475"/>
    </source>
</evidence>
<dbReference type="GO" id="GO:0045211">
    <property type="term" value="C:postsynaptic membrane"/>
    <property type="evidence" value="ECO:0007669"/>
    <property type="project" value="UniProtKB-SubCell"/>
</dbReference>
<keyword evidence="1 18" id="KW-0813">Transport</keyword>
<name>A0A672KMR8_SINGR</name>
<evidence type="ECO:0000256" key="8">
    <source>
        <dbReference type="ARBA" id="ARBA00023136"/>
    </source>
</evidence>
<keyword evidence="2" id="KW-1003">Cell membrane</keyword>
<keyword evidence="16 18" id="KW-0407">Ion channel</keyword>
<dbReference type="InterPro" id="IPR002289">
    <property type="entry name" value="GABAAb_rcpt"/>
</dbReference>
<evidence type="ECO:0000256" key="11">
    <source>
        <dbReference type="ARBA" id="ARBA00023173"/>
    </source>
</evidence>
<evidence type="ECO:0000256" key="6">
    <source>
        <dbReference type="ARBA" id="ARBA00023018"/>
    </source>
</evidence>
<evidence type="ECO:0000256" key="9">
    <source>
        <dbReference type="ARBA" id="ARBA00023157"/>
    </source>
</evidence>
<dbReference type="PANTHER" id="PTHR18945">
    <property type="entry name" value="NEUROTRANSMITTER GATED ION CHANNEL"/>
    <property type="match status" value="1"/>
</dbReference>
<dbReference type="GO" id="GO:0005230">
    <property type="term" value="F:extracellular ligand-gated monoatomic ion channel activity"/>
    <property type="evidence" value="ECO:0007669"/>
    <property type="project" value="InterPro"/>
</dbReference>
<keyword evidence="14" id="KW-0628">Postsynaptic cell membrane</keyword>
<evidence type="ECO:0000256" key="17">
    <source>
        <dbReference type="ARBA" id="ARBA00034104"/>
    </source>
</evidence>
<organism evidence="22 23">
    <name type="scientific">Sinocyclocheilus grahami</name>
    <name type="common">Dianchi golden-line fish</name>
    <name type="synonym">Barbus grahami</name>
    <dbReference type="NCBI Taxonomy" id="75366"/>
    <lineage>
        <taxon>Eukaryota</taxon>
        <taxon>Metazoa</taxon>
        <taxon>Chordata</taxon>
        <taxon>Craniata</taxon>
        <taxon>Vertebrata</taxon>
        <taxon>Euteleostomi</taxon>
        <taxon>Actinopterygii</taxon>
        <taxon>Neopterygii</taxon>
        <taxon>Teleostei</taxon>
        <taxon>Ostariophysi</taxon>
        <taxon>Cypriniformes</taxon>
        <taxon>Cyprinidae</taxon>
        <taxon>Cyprininae</taxon>
        <taxon>Sinocyclocheilus</taxon>
    </lineage>
</organism>
<dbReference type="InterPro" id="IPR006028">
    <property type="entry name" value="GABAA/Glycine_rcpt"/>
</dbReference>
<evidence type="ECO:0000256" key="10">
    <source>
        <dbReference type="ARBA" id="ARBA00023170"/>
    </source>
</evidence>
<feature type="compositionally biased region" description="Polar residues" evidence="19">
    <location>
        <begin position="360"/>
        <end position="380"/>
    </location>
</feature>
<reference evidence="22" key="2">
    <citation type="submission" date="2025-09" db="UniProtKB">
        <authorList>
            <consortium name="Ensembl"/>
        </authorList>
    </citation>
    <scope>IDENTIFICATION</scope>
</reference>
<evidence type="ECO:0000256" key="1">
    <source>
        <dbReference type="ARBA" id="ARBA00022448"/>
    </source>
</evidence>
<evidence type="ECO:0000259" key="21">
    <source>
        <dbReference type="Pfam" id="PF02932"/>
    </source>
</evidence>
<keyword evidence="4 18" id="KW-0732">Signal</keyword>
<comment type="subcellular location">
    <subcellularLocation>
        <location evidence="17">Postsynaptic cell membrane</location>
        <topology evidence="17">Multi-pass membrane protein</topology>
    </subcellularLocation>
</comment>
<dbReference type="InterPro" id="IPR006202">
    <property type="entry name" value="Neur_chan_lig-bd"/>
</dbReference>
<evidence type="ECO:0000256" key="4">
    <source>
        <dbReference type="ARBA" id="ARBA00022729"/>
    </source>
</evidence>
<evidence type="ECO:0000313" key="22">
    <source>
        <dbReference type="Ensembl" id="ENSSGRP00000011495.1"/>
    </source>
</evidence>
<dbReference type="PRINTS" id="PR01160">
    <property type="entry name" value="GABAARBETA"/>
</dbReference>
<dbReference type="InterPro" id="IPR006029">
    <property type="entry name" value="Neurotrans-gated_channel_TM"/>
</dbReference>
<keyword evidence="9" id="KW-1015">Disulfide bond</keyword>
<gene>
    <name evidence="22" type="primary">gabrb3</name>
</gene>
<dbReference type="GO" id="GO:0007268">
    <property type="term" value="P:chemical synaptic transmission"/>
    <property type="evidence" value="ECO:0007669"/>
    <property type="project" value="UniProtKB-ARBA"/>
</dbReference>
<evidence type="ECO:0000256" key="16">
    <source>
        <dbReference type="ARBA" id="ARBA00023303"/>
    </source>
</evidence>
<feature type="domain" description="Neurotransmitter-gated ion-channel transmembrane" evidence="21">
    <location>
        <begin position="250"/>
        <end position="497"/>
    </location>
</feature>
<dbReference type="PROSITE" id="PS00236">
    <property type="entry name" value="NEUROTR_ION_CHANNEL"/>
    <property type="match status" value="1"/>
</dbReference>
<dbReference type="Pfam" id="PF02932">
    <property type="entry name" value="Neur_chan_memb"/>
    <property type="match status" value="1"/>
</dbReference>
<keyword evidence="6" id="KW-0770">Synapse</keyword>
<feature type="compositionally biased region" description="Basic residues" evidence="19">
    <location>
        <begin position="451"/>
        <end position="462"/>
    </location>
</feature>
<dbReference type="OrthoDB" id="8890589at2759"/>
<feature type="transmembrane region" description="Helical" evidence="18">
    <location>
        <begin position="272"/>
        <end position="289"/>
    </location>
</feature>
<keyword evidence="12" id="KW-0325">Glycoprotein</keyword>
<dbReference type="Ensembl" id="ENSSGRT00000012470.1">
    <property type="protein sequence ID" value="ENSSGRP00000011495.1"/>
    <property type="gene ID" value="ENSSGRG00000007476.1"/>
</dbReference>
<dbReference type="InterPro" id="IPR038050">
    <property type="entry name" value="Neuro_actylchol_rec"/>
</dbReference>
<dbReference type="Gene3D" id="1.20.58.390">
    <property type="entry name" value="Neurotransmitter-gated ion-channel transmembrane domain"/>
    <property type="match status" value="1"/>
</dbReference>
<dbReference type="GO" id="GO:0004890">
    <property type="term" value="F:GABA-A receptor activity"/>
    <property type="evidence" value="ECO:0007669"/>
    <property type="project" value="InterPro"/>
</dbReference>
<dbReference type="GO" id="GO:1902711">
    <property type="term" value="C:GABA-A receptor complex"/>
    <property type="evidence" value="ECO:0007669"/>
    <property type="project" value="UniProtKB-ARBA"/>
</dbReference>
<dbReference type="Pfam" id="PF02931">
    <property type="entry name" value="Neur_chan_LBD"/>
    <property type="match status" value="1"/>
</dbReference>
<evidence type="ECO:0000256" key="12">
    <source>
        <dbReference type="ARBA" id="ARBA00023180"/>
    </source>
</evidence>
<dbReference type="FunFam" id="2.70.170.10:FF:000004">
    <property type="entry name" value="Gamma-aminobutyric acid receptor subunit beta-2 isoform A"/>
    <property type="match status" value="1"/>
</dbReference>
<feature type="signal peptide" evidence="18">
    <location>
        <begin position="1"/>
        <end position="25"/>
    </location>
</feature>
<evidence type="ECO:0000256" key="7">
    <source>
        <dbReference type="ARBA" id="ARBA00023065"/>
    </source>
</evidence>
<evidence type="ECO:0000256" key="18">
    <source>
        <dbReference type="RuleBase" id="RU000687"/>
    </source>
</evidence>
<dbReference type="SUPFAM" id="SSF63712">
    <property type="entry name" value="Nicotinic receptor ligand binding domain-like"/>
    <property type="match status" value="1"/>
</dbReference>
<reference evidence="22" key="1">
    <citation type="submission" date="2025-08" db="UniProtKB">
        <authorList>
            <consortium name="Ensembl"/>
        </authorList>
    </citation>
    <scope>IDENTIFICATION</scope>
</reference>
<dbReference type="GO" id="GO:0005254">
    <property type="term" value="F:chloride channel activity"/>
    <property type="evidence" value="ECO:0007669"/>
    <property type="project" value="UniProtKB-KW"/>
</dbReference>
<comment type="similarity">
    <text evidence="18">Belongs to the ligand-gated ion channel (TC 1.A.9) family.</text>
</comment>
<dbReference type="InterPro" id="IPR018000">
    <property type="entry name" value="Neurotransmitter_ion_chnl_CS"/>
</dbReference>
<keyword evidence="13" id="KW-0868">Chloride</keyword>
<evidence type="ECO:0000256" key="5">
    <source>
        <dbReference type="ARBA" id="ARBA00022989"/>
    </source>
</evidence>
<sequence length="502" mass="57190">MFGIQKRRLFGVLSLPVIVAVMCCAQSANEPGNMSFVKETVDKLLKGYDIRLRPDFGGAPVAVGMSIDVASIDMVSEVNMDYTLTMYFQQYWRDKRLAYSGIPLNLTLDNRVADQLWVPDTYFLNDKKSFVHGVTVKNRMIRLHPDGTVLYGLRITTTAACMMDLRRYPLDEQNCTLEIESYGYTTDDIEFYWKGGENAVTGVSRIELPQFSIVDYKLVSRNVVFSTGAYPRLSLSFKLKRNIGYFILQTYMPSILITILSWVSFWINYDASAARVALGITTVLTMTTINTHLRETLPKIPYVKAIDMYLMGCFVFVFLALLEYAFVNYIFFGRGPQMQKKLAEKAEKANNDRNKYDGNKSVQEGANCKPSSVKQSNQVQGHHHSRGVDSQGNILLTTLEIHNEVAGNEITTSVSEARNSTSMVFDNSGIQYRKQSAARPEGRHSMDRNAQSKKPRLRRRSSQLKIKIPDLTDVNAIDRWSRIIFPSVFSLFNLIYWLYYVN</sequence>
<evidence type="ECO:0000256" key="14">
    <source>
        <dbReference type="ARBA" id="ARBA00023257"/>
    </source>
</evidence>
<keyword evidence="11" id="KW-0869">Chloride channel</keyword>
<evidence type="ECO:0000259" key="20">
    <source>
        <dbReference type="Pfam" id="PF02931"/>
    </source>
</evidence>
<dbReference type="GO" id="GO:0034707">
    <property type="term" value="C:chloride channel complex"/>
    <property type="evidence" value="ECO:0007669"/>
    <property type="project" value="UniProtKB-KW"/>
</dbReference>
<evidence type="ECO:0000256" key="13">
    <source>
        <dbReference type="ARBA" id="ARBA00023214"/>
    </source>
</evidence>
<feature type="compositionally biased region" description="Basic and acidic residues" evidence="19">
    <location>
        <begin position="349"/>
        <end position="358"/>
    </location>
</feature>
<evidence type="ECO:0000256" key="3">
    <source>
        <dbReference type="ARBA" id="ARBA00022692"/>
    </source>
</evidence>
<dbReference type="Proteomes" id="UP000472262">
    <property type="component" value="Unassembled WGS sequence"/>
</dbReference>
<dbReference type="AlphaFoldDB" id="A0A672KMR8"/>
<dbReference type="CDD" id="cd18999">
    <property type="entry name" value="LGIC_ECD_GABAAR_B"/>
    <property type="match status" value="1"/>
</dbReference>
<feature type="region of interest" description="Disordered" evidence="19">
    <location>
        <begin position="435"/>
        <end position="462"/>
    </location>
</feature>
<dbReference type="InterPro" id="IPR036719">
    <property type="entry name" value="Neuro-gated_channel_TM_sf"/>
</dbReference>
<feature type="region of interest" description="Disordered" evidence="19">
    <location>
        <begin position="349"/>
        <end position="389"/>
    </location>
</feature>
<dbReference type="FunFam" id="1.20.58.390:FF:000004">
    <property type="entry name" value="Gamma-aminobutyric acid receptor subunit beta-2 isoform A"/>
    <property type="match status" value="1"/>
</dbReference>
<dbReference type="InterPro" id="IPR006201">
    <property type="entry name" value="Neur_channel"/>
</dbReference>
<protein>
    <submittedName>
        <fullName evidence="22">Gamma-aminobutyric acid type A receptor subunit beta3</fullName>
    </submittedName>
</protein>
<dbReference type="PRINTS" id="PR00252">
    <property type="entry name" value="NRIONCHANNEL"/>
</dbReference>
<evidence type="ECO:0000313" key="23">
    <source>
        <dbReference type="Proteomes" id="UP000472262"/>
    </source>
</evidence>
<dbReference type="PRINTS" id="PR00253">
    <property type="entry name" value="GABAARECEPTR"/>
</dbReference>
<dbReference type="SUPFAM" id="SSF90112">
    <property type="entry name" value="Neurotransmitter-gated ion-channel transmembrane pore"/>
    <property type="match status" value="1"/>
</dbReference>
<dbReference type="InterPro" id="IPR036734">
    <property type="entry name" value="Neur_chan_lig-bd_sf"/>
</dbReference>
<feature type="domain" description="Neurotransmitter-gated ion-channel ligand-binding" evidence="20">
    <location>
        <begin position="39"/>
        <end position="242"/>
    </location>
</feature>
<keyword evidence="15" id="KW-1071">Ligand-gated ion channel</keyword>
<feature type="transmembrane region" description="Helical" evidence="18">
    <location>
        <begin position="243"/>
        <end position="265"/>
    </location>
</feature>
<keyword evidence="3 18" id="KW-0812">Transmembrane</keyword>
<feature type="transmembrane region" description="Helical" evidence="18">
    <location>
        <begin position="309"/>
        <end position="332"/>
    </location>
</feature>
<accession>A0A672KMR8</accession>
<keyword evidence="7 18" id="KW-0406">Ion transport</keyword>
<dbReference type="NCBIfam" id="TIGR00860">
    <property type="entry name" value="LIC"/>
    <property type="match status" value="1"/>
</dbReference>
<keyword evidence="8 18" id="KW-0472">Membrane</keyword>
<feature type="transmembrane region" description="Helical" evidence="18">
    <location>
        <begin position="483"/>
        <end position="500"/>
    </location>
</feature>
<evidence type="ECO:0000256" key="15">
    <source>
        <dbReference type="ARBA" id="ARBA00023286"/>
    </source>
</evidence>
<keyword evidence="23" id="KW-1185">Reference proteome</keyword>
<keyword evidence="10" id="KW-0675">Receptor</keyword>